<accession>A0ABN6WID2</accession>
<comment type="subcellular location">
    <subcellularLocation>
        <location evidence="1">Cell membrane</location>
        <topology evidence="1">Multi-pass membrane protein</topology>
    </subcellularLocation>
</comment>
<dbReference type="PANTHER" id="PTHR42920:SF5">
    <property type="entry name" value="EAMA DOMAIN-CONTAINING PROTEIN"/>
    <property type="match status" value="1"/>
</dbReference>
<keyword evidence="9" id="KW-1185">Reference proteome</keyword>
<feature type="transmembrane region" description="Helical" evidence="6">
    <location>
        <begin position="100"/>
        <end position="119"/>
    </location>
</feature>
<feature type="transmembrane region" description="Helical" evidence="6">
    <location>
        <begin position="281"/>
        <end position="300"/>
    </location>
</feature>
<feature type="transmembrane region" description="Helical" evidence="6">
    <location>
        <begin position="70"/>
        <end position="88"/>
    </location>
</feature>
<reference evidence="8 9" key="1">
    <citation type="submission" date="2023-01" db="EMBL/GenBank/DDBJ databases">
        <title>Complete genome sequence of Marinomonas pontica strain 200518_36.</title>
        <authorList>
            <person name="Ueki S."/>
            <person name="Gajardo G."/>
            <person name="Maruyama F."/>
        </authorList>
    </citation>
    <scope>NUCLEOTIDE SEQUENCE [LARGE SCALE GENOMIC DNA]</scope>
    <source>
        <strain evidence="8 9">200518_36</strain>
    </source>
</reference>
<feature type="transmembrane region" description="Helical" evidence="6">
    <location>
        <begin position="155"/>
        <end position="174"/>
    </location>
</feature>
<protein>
    <submittedName>
        <fullName evidence="8">Membrane protein</fullName>
    </submittedName>
</protein>
<feature type="transmembrane region" description="Helical" evidence="6">
    <location>
        <begin position="126"/>
        <end position="143"/>
    </location>
</feature>
<evidence type="ECO:0000256" key="2">
    <source>
        <dbReference type="ARBA" id="ARBA00022475"/>
    </source>
</evidence>
<keyword evidence="3 6" id="KW-0812">Transmembrane</keyword>
<evidence type="ECO:0000256" key="3">
    <source>
        <dbReference type="ARBA" id="ARBA00022692"/>
    </source>
</evidence>
<feature type="domain" description="EamA" evidence="7">
    <location>
        <begin position="152"/>
        <end position="296"/>
    </location>
</feature>
<proteinExistence type="predicted"/>
<dbReference type="Proteomes" id="UP001307608">
    <property type="component" value="Chromosome"/>
</dbReference>
<feature type="transmembrane region" description="Helical" evidence="6">
    <location>
        <begin position="37"/>
        <end position="58"/>
    </location>
</feature>
<evidence type="ECO:0000313" key="9">
    <source>
        <dbReference type="Proteomes" id="UP001307608"/>
    </source>
</evidence>
<name>A0ABN6WID2_9GAMM</name>
<keyword evidence="2" id="KW-1003">Cell membrane</keyword>
<evidence type="ECO:0000256" key="5">
    <source>
        <dbReference type="ARBA" id="ARBA00023136"/>
    </source>
</evidence>
<keyword evidence="5 6" id="KW-0472">Membrane</keyword>
<evidence type="ECO:0000259" key="7">
    <source>
        <dbReference type="Pfam" id="PF00892"/>
    </source>
</evidence>
<evidence type="ECO:0000256" key="1">
    <source>
        <dbReference type="ARBA" id="ARBA00004651"/>
    </source>
</evidence>
<keyword evidence="4 6" id="KW-1133">Transmembrane helix</keyword>
<dbReference type="InterPro" id="IPR037185">
    <property type="entry name" value="EmrE-like"/>
</dbReference>
<dbReference type="EMBL" id="AP027271">
    <property type="protein sequence ID" value="BDX01584.1"/>
    <property type="molecule type" value="Genomic_DNA"/>
</dbReference>
<dbReference type="PANTHER" id="PTHR42920">
    <property type="entry name" value="OS03G0707200 PROTEIN-RELATED"/>
    <property type="match status" value="1"/>
</dbReference>
<dbReference type="InterPro" id="IPR000620">
    <property type="entry name" value="EamA_dom"/>
</dbReference>
<feature type="transmembrane region" description="Helical" evidence="6">
    <location>
        <begin position="179"/>
        <end position="200"/>
    </location>
</feature>
<dbReference type="InterPro" id="IPR051258">
    <property type="entry name" value="Diverse_Substrate_Transporter"/>
</dbReference>
<feature type="transmembrane region" description="Helical" evidence="6">
    <location>
        <begin position="254"/>
        <end position="275"/>
    </location>
</feature>
<sequence length="308" mass="33300">MIVRSHRTALLMLTFVAFVWGSEFTLIDLAMEVMPVNTFNSIRFTLAGLALIPLFLFSAERIPTQQTPSLLFKGALLGLLLFIAFYTQTEGLRHTSVSNAGFITGLASPLVPVLGFLLFRKKISRSVCVGVLFATIGLYLLTVGDKLVFNQGDSLVLICAFAFAIHMLLTGRFVSAMPVIPLTIIQLLAVGIYSGISAFVSSEPAFYLAGNTPLSWYDSVFSPIVLSAILIAGILGTAYAYWAQSACQKILPDYKVALIFTLEPIFACLTAAIFLNETLGIIGLIGAASILLGMLIAEAGNKFFFRTN</sequence>
<evidence type="ECO:0000313" key="8">
    <source>
        <dbReference type="EMBL" id="BDX01584.1"/>
    </source>
</evidence>
<dbReference type="RefSeq" id="WP_338264855.1">
    <property type="nucleotide sequence ID" value="NZ_AP027271.1"/>
</dbReference>
<feature type="transmembrane region" description="Helical" evidence="6">
    <location>
        <begin position="220"/>
        <end position="242"/>
    </location>
</feature>
<dbReference type="SUPFAM" id="SSF103481">
    <property type="entry name" value="Multidrug resistance efflux transporter EmrE"/>
    <property type="match status" value="2"/>
</dbReference>
<dbReference type="Pfam" id="PF00892">
    <property type="entry name" value="EamA"/>
    <property type="match status" value="2"/>
</dbReference>
<gene>
    <name evidence="8" type="ORF">MACH16_03320</name>
</gene>
<evidence type="ECO:0000256" key="6">
    <source>
        <dbReference type="SAM" id="Phobius"/>
    </source>
</evidence>
<feature type="domain" description="EamA" evidence="7">
    <location>
        <begin position="9"/>
        <end position="142"/>
    </location>
</feature>
<evidence type="ECO:0000256" key="4">
    <source>
        <dbReference type="ARBA" id="ARBA00022989"/>
    </source>
</evidence>
<organism evidence="8 9">
    <name type="scientific">Marinomonas pontica</name>
    <dbReference type="NCBI Taxonomy" id="264739"/>
    <lineage>
        <taxon>Bacteria</taxon>
        <taxon>Pseudomonadati</taxon>
        <taxon>Pseudomonadota</taxon>
        <taxon>Gammaproteobacteria</taxon>
        <taxon>Oceanospirillales</taxon>
        <taxon>Oceanospirillaceae</taxon>
        <taxon>Marinomonas</taxon>
    </lineage>
</organism>